<name>A0ABP6S5D4_9ACTN</name>
<gene>
    <name evidence="1" type="ORF">GCM10020367_07380</name>
</gene>
<sequence length="79" mass="8269">MPDLVVVESDPALGGLVSEPTAILLIGITGSRKTSLAQALADRGLPRLSVDEEIGPVGSAWCPCCRSTPGVRRQACPRR</sequence>
<evidence type="ECO:0000313" key="1">
    <source>
        <dbReference type="EMBL" id="GAA3368555.1"/>
    </source>
</evidence>
<accession>A0ABP6S5D4</accession>
<dbReference type="SUPFAM" id="SSF52540">
    <property type="entry name" value="P-loop containing nucleoside triphosphate hydrolases"/>
    <property type="match status" value="1"/>
</dbReference>
<proteinExistence type="predicted"/>
<dbReference type="EMBL" id="BAAAYL010000001">
    <property type="protein sequence ID" value="GAA3368555.1"/>
    <property type="molecule type" value="Genomic_DNA"/>
</dbReference>
<reference evidence="2" key="1">
    <citation type="journal article" date="2019" name="Int. J. Syst. Evol. Microbiol.">
        <title>The Global Catalogue of Microorganisms (GCM) 10K type strain sequencing project: providing services to taxonomists for standard genome sequencing and annotation.</title>
        <authorList>
            <consortium name="The Broad Institute Genomics Platform"/>
            <consortium name="The Broad Institute Genome Sequencing Center for Infectious Disease"/>
            <person name="Wu L."/>
            <person name="Ma J."/>
        </authorList>
    </citation>
    <scope>NUCLEOTIDE SEQUENCE [LARGE SCALE GENOMIC DNA]</scope>
    <source>
        <strain evidence="2">JCM 9651</strain>
    </source>
</reference>
<evidence type="ECO:0000313" key="2">
    <source>
        <dbReference type="Proteomes" id="UP001499990"/>
    </source>
</evidence>
<dbReference type="InterPro" id="IPR027417">
    <property type="entry name" value="P-loop_NTPase"/>
</dbReference>
<protein>
    <submittedName>
        <fullName evidence="1">Uncharacterized protein</fullName>
    </submittedName>
</protein>
<keyword evidence="2" id="KW-1185">Reference proteome</keyword>
<comment type="caution">
    <text evidence="1">The sequence shown here is derived from an EMBL/GenBank/DDBJ whole genome shotgun (WGS) entry which is preliminary data.</text>
</comment>
<organism evidence="1 2">
    <name type="scientific">Streptomyces sannanensis</name>
    <dbReference type="NCBI Taxonomy" id="285536"/>
    <lineage>
        <taxon>Bacteria</taxon>
        <taxon>Bacillati</taxon>
        <taxon>Actinomycetota</taxon>
        <taxon>Actinomycetes</taxon>
        <taxon>Kitasatosporales</taxon>
        <taxon>Streptomycetaceae</taxon>
        <taxon>Streptomyces</taxon>
    </lineage>
</organism>
<dbReference type="Proteomes" id="UP001499990">
    <property type="component" value="Unassembled WGS sequence"/>
</dbReference>